<proteinExistence type="predicted"/>
<dbReference type="EMBL" id="JAJAQI010000011">
    <property type="protein sequence ID" value="MCB4821935.1"/>
    <property type="molecule type" value="Genomic_DNA"/>
</dbReference>
<evidence type="ECO:0000313" key="2">
    <source>
        <dbReference type="EMBL" id="MCB4821935.1"/>
    </source>
</evidence>
<comment type="caution">
    <text evidence="2">The sequence shown here is derived from an EMBL/GenBank/DDBJ whole genome shotgun (WGS) entry which is preliminary data.</text>
</comment>
<protein>
    <submittedName>
        <fullName evidence="2">Uncharacterized protein</fullName>
    </submittedName>
</protein>
<dbReference type="Proteomes" id="UP001139311">
    <property type="component" value="Unassembled WGS sequence"/>
</dbReference>
<evidence type="ECO:0000256" key="1">
    <source>
        <dbReference type="SAM" id="MobiDB-lite"/>
    </source>
</evidence>
<dbReference type="AlphaFoldDB" id="A0A9X1LA79"/>
<sequence length="396" mass="40059">MPMSRSLPLTIASATTQVRPRAVVAILADTEPAKLVRCLCALALQRSREGLWLAPDAFGVVVAPTGAAGPLRQALQGLQPALPFPVRMLPPAPDGHWALRAAMAAAGDWLGGDGPVLATTAEAVPEAQWVAHGFAALAGGADLALGEVVAPGRGPDAAARYAGLLATLAARLDPEEPAPAHGQEDAASFAIRTGLLARLGGLPAGPAGGLPGLLAALRRQDARIRHLPGLRVEAERPAGPVPAALAVRRRLLARRALRQFWADGIGSLAAETPAFRRWAARLGVPAGALGTALAAPRFGAAWEAVGALSPALALPLLPPAALPREMLTARLLLAAARLGGTRPRTAQPLPAPPLSAPAGAPVQRAGGLATGGGAPVGACRLRYPAGGWNRAGSCGP</sequence>
<accession>A0A9X1LA79</accession>
<feature type="region of interest" description="Disordered" evidence="1">
    <location>
        <begin position="343"/>
        <end position="362"/>
    </location>
</feature>
<evidence type="ECO:0000313" key="3">
    <source>
        <dbReference type="Proteomes" id="UP001139311"/>
    </source>
</evidence>
<gene>
    <name evidence="2" type="ORF">LHA35_09345</name>
</gene>
<name>A0A9X1LA79_9PROT</name>
<dbReference type="RefSeq" id="WP_226607431.1">
    <property type="nucleotide sequence ID" value="NZ_JAJAQI010000011.1"/>
</dbReference>
<organism evidence="2 3">
    <name type="scientific">Roseicella aerolata</name>
    <dbReference type="NCBI Taxonomy" id="2883479"/>
    <lineage>
        <taxon>Bacteria</taxon>
        <taxon>Pseudomonadati</taxon>
        <taxon>Pseudomonadota</taxon>
        <taxon>Alphaproteobacteria</taxon>
        <taxon>Acetobacterales</taxon>
        <taxon>Roseomonadaceae</taxon>
        <taxon>Roseicella</taxon>
    </lineage>
</organism>
<keyword evidence="3" id="KW-1185">Reference proteome</keyword>
<reference evidence="2" key="1">
    <citation type="submission" date="2021-10" db="EMBL/GenBank/DDBJ databases">
        <title>Roseicella aerolatum sp. nov., isolated from aerosols of e-waste dismantling site.</title>
        <authorList>
            <person name="Qin T."/>
        </authorList>
    </citation>
    <scope>NUCLEOTIDE SEQUENCE</scope>
    <source>
        <strain evidence="2">GB24</strain>
    </source>
</reference>